<feature type="transmembrane region" description="Helical" evidence="6">
    <location>
        <begin position="174"/>
        <end position="193"/>
    </location>
</feature>
<evidence type="ECO:0000313" key="8">
    <source>
        <dbReference type="Proteomes" id="UP000325292"/>
    </source>
</evidence>
<dbReference type="EMBL" id="CP019454">
    <property type="protein sequence ID" value="AUW92890.1"/>
    <property type="molecule type" value="Genomic_DNA"/>
</dbReference>
<keyword evidence="3 6" id="KW-0812">Transmembrane</keyword>
<feature type="transmembrane region" description="Helical" evidence="6">
    <location>
        <begin position="353"/>
        <end position="373"/>
    </location>
</feature>
<feature type="transmembrane region" description="Helical" evidence="6">
    <location>
        <begin position="213"/>
        <end position="235"/>
    </location>
</feature>
<feature type="transmembrane region" description="Helical" evidence="6">
    <location>
        <begin position="256"/>
        <end position="281"/>
    </location>
</feature>
<accession>A0ABN5GWR7</accession>
<feature type="transmembrane region" description="Helical" evidence="6">
    <location>
        <begin position="301"/>
        <end position="333"/>
    </location>
</feature>
<evidence type="ECO:0000313" key="7">
    <source>
        <dbReference type="EMBL" id="AUW92890.1"/>
    </source>
</evidence>
<feature type="transmembrane region" description="Helical" evidence="6">
    <location>
        <begin position="379"/>
        <end position="402"/>
    </location>
</feature>
<keyword evidence="4 6" id="KW-1133">Transmembrane helix</keyword>
<evidence type="ECO:0008006" key="9">
    <source>
        <dbReference type="Google" id="ProtNLM"/>
    </source>
</evidence>
<feature type="transmembrane region" description="Helical" evidence="6">
    <location>
        <begin position="70"/>
        <end position="92"/>
    </location>
</feature>
<feature type="transmembrane region" description="Helical" evidence="6">
    <location>
        <begin position="146"/>
        <end position="165"/>
    </location>
</feature>
<evidence type="ECO:0000256" key="1">
    <source>
        <dbReference type="ARBA" id="ARBA00004141"/>
    </source>
</evidence>
<evidence type="ECO:0000256" key="2">
    <source>
        <dbReference type="ARBA" id="ARBA00022448"/>
    </source>
</evidence>
<evidence type="ECO:0000256" key="5">
    <source>
        <dbReference type="ARBA" id="ARBA00023136"/>
    </source>
</evidence>
<feature type="transmembrane region" description="Helical" evidence="6">
    <location>
        <begin position="113"/>
        <end position="140"/>
    </location>
</feature>
<comment type="subcellular location">
    <subcellularLocation>
        <location evidence="1">Membrane</location>
        <topology evidence="1">Multi-pass membrane protein</topology>
    </subcellularLocation>
</comment>
<evidence type="ECO:0000256" key="6">
    <source>
        <dbReference type="SAM" id="Phobius"/>
    </source>
</evidence>
<name>A0ABN5GWR7_9FIRM</name>
<reference evidence="7 8" key="1">
    <citation type="journal article" date="2019" name="Sci. Rep.">
        <title>Sulfobacillus thermotolerans: new insights into resistance and metabolic capacities of acidophilic chemolithotrophs.</title>
        <authorList>
            <person name="Panyushkina A.E."/>
            <person name="Babenko V.V."/>
            <person name="Nikitina A.S."/>
            <person name="Selezneva O.V."/>
            <person name="Tsaplina I.A."/>
            <person name="Letarova M.A."/>
            <person name="Kostryukova E.S."/>
            <person name="Letarov A.V."/>
        </authorList>
    </citation>
    <scope>NUCLEOTIDE SEQUENCE [LARGE SCALE GENOMIC DNA]</scope>
    <source>
        <strain evidence="7 8">Kr1</strain>
    </source>
</reference>
<keyword evidence="8" id="KW-1185">Reference proteome</keyword>
<evidence type="ECO:0000256" key="4">
    <source>
        <dbReference type="ARBA" id="ARBA00022989"/>
    </source>
</evidence>
<organism evidence="7 8">
    <name type="scientific">Sulfobacillus thermotolerans</name>
    <dbReference type="NCBI Taxonomy" id="338644"/>
    <lineage>
        <taxon>Bacteria</taxon>
        <taxon>Bacillati</taxon>
        <taxon>Bacillota</taxon>
        <taxon>Clostridia</taxon>
        <taxon>Eubacteriales</taxon>
        <taxon>Clostridiales Family XVII. Incertae Sedis</taxon>
        <taxon>Sulfobacillus</taxon>
    </lineage>
</organism>
<dbReference type="Pfam" id="PF01566">
    <property type="entry name" value="Nramp"/>
    <property type="match status" value="1"/>
</dbReference>
<proteinExistence type="predicted"/>
<feature type="transmembrane region" description="Helical" evidence="6">
    <location>
        <begin position="414"/>
        <end position="440"/>
    </location>
</feature>
<sequence>MTPQTPPKTPLTQEHLHRAADRRQVETARLTRRPAKLLWLLIGPGLLVMLGENDAPSMLSYAATGSQFGIGFFLPFVVLTFVMALVAQEITVRLGAASQTGHADLIYRRFGRFWGNFAMIDLLFTNFLTLVTEFVGVVAGAGYFGIPAWAAVGGGVVIVSIAVVVRRYWAWERLVLALALCNLVFVPVAIMTHPHWGSVVHALWSWQPLAGGFNVNMLILLLSDIGATITPWMLFFQQGAVSDKGLTVRDIRHGRIDTTLGAALAAIAALGCIIATAPLYVHHMNASQFGTAQFAQALVPYVGRIGGALFALGVLEAGLVAATVISTSSAYAFGEVTRTAHSLNRSFHEAKGFYLILIGIAAVAGALVLLPGFPLEMVVIMVNVIAVLTMPPAIGFLLILANDREIMGPHRSTWWLNAMGLTVGIFVTIAGIIYAISVIFPRLF</sequence>
<dbReference type="PANTHER" id="PTHR11706">
    <property type="entry name" value="SOLUTE CARRIER PROTEIN FAMILY 11 MEMBER"/>
    <property type="match status" value="1"/>
</dbReference>
<dbReference type="PANTHER" id="PTHR11706:SF33">
    <property type="entry name" value="NATURAL RESISTANCE-ASSOCIATED MACROPHAGE PROTEIN 2"/>
    <property type="match status" value="1"/>
</dbReference>
<evidence type="ECO:0000256" key="3">
    <source>
        <dbReference type="ARBA" id="ARBA00022692"/>
    </source>
</evidence>
<dbReference type="Proteomes" id="UP000325292">
    <property type="component" value="Chromosome"/>
</dbReference>
<feature type="transmembrane region" description="Helical" evidence="6">
    <location>
        <begin position="33"/>
        <end position="50"/>
    </location>
</feature>
<keyword evidence="5 6" id="KW-0472">Membrane</keyword>
<keyword evidence="2" id="KW-0813">Transport</keyword>
<dbReference type="InterPro" id="IPR001046">
    <property type="entry name" value="NRAMP_fam"/>
</dbReference>
<protein>
    <recommendedName>
        <fullName evidence="9">Natural resistance-associated macrophage protein</fullName>
    </recommendedName>
</protein>
<gene>
    <name evidence="7" type="ORF">BXT84_02110</name>
</gene>